<dbReference type="EMBL" id="FJUW01000002">
    <property type="protein sequence ID" value="CZS88468.1"/>
    <property type="molecule type" value="Genomic_DNA"/>
</dbReference>
<proteinExistence type="predicted"/>
<comment type="caution">
    <text evidence="1">The sequence shown here is derived from an EMBL/GenBank/DDBJ whole genome shotgun (WGS) entry which is preliminary data.</text>
</comment>
<name>A0A1E1JRM6_9HELO</name>
<keyword evidence="2" id="KW-1185">Reference proteome</keyword>
<organism evidence="1 2">
    <name type="scientific">Rhynchosporium graminicola</name>
    <dbReference type="NCBI Taxonomy" id="2792576"/>
    <lineage>
        <taxon>Eukaryota</taxon>
        <taxon>Fungi</taxon>
        <taxon>Dikarya</taxon>
        <taxon>Ascomycota</taxon>
        <taxon>Pezizomycotina</taxon>
        <taxon>Leotiomycetes</taxon>
        <taxon>Helotiales</taxon>
        <taxon>Ploettnerulaceae</taxon>
        <taxon>Rhynchosporium</taxon>
    </lineage>
</organism>
<sequence length="94" mass="10365">MTAWSLCGRDIPTRFGIEQIGRTTDRAVACGHLMLYNGDDLGVNLTGSLLMMAAVYVVQRRSSVGESFDFRSTKQRENPLTPEFGISMNFASTV</sequence>
<gene>
    <name evidence="1" type="ORF">RCO7_14114</name>
</gene>
<reference evidence="2" key="1">
    <citation type="submission" date="2016-03" db="EMBL/GenBank/DDBJ databases">
        <authorList>
            <person name="Ploux O."/>
        </authorList>
    </citation>
    <scope>NUCLEOTIDE SEQUENCE [LARGE SCALE GENOMIC DNA]</scope>
    <source>
        <strain evidence="2">UK7</strain>
    </source>
</reference>
<evidence type="ECO:0000313" key="2">
    <source>
        <dbReference type="Proteomes" id="UP000178129"/>
    </source>
</evidence>
<protein>
    <submittedName>
        <fullName evidence="1">Uncharacterized protein</fullName>
    </submittedName>
</protein>
<dbReference type="InParanoid" id="A0A1E1JRM6"/>
<evidence type="ECO:0000313" key="1">
    <source>
        <dbReference type="EMBL" id="CZS88468.1"/>
    </source>
</evidence>
<dbReference type="AlphaFoldDB" id="A0A1E1JRM6"/>
<dbReference type="Proteomes" id="UP000178129">
    <property type="component" value="Unassembled WGS sequence"/>
</dbReference>
<accession>A0A1E1JRM6</accession>